<evidence type="ECO:0000256" key="1">
    <source>
        <dbReference type="SAM" id="MobiDB-lite"/>
    </source>
</evidence>
<feature type="region of interest" description="Disordered" evidence="1">
    <location>
        <begin position="1"/>
        <end position="31"/>
    </location>
</feature>
<dbReference type="Proteomes" id="UP000017836">
    <property type="component" value="Unassembled WGS sequence"/>
</dbReference>
<evidence type="ECO:0000313" key="2">
    <source>
        <dbReference type="EMBL" id="ERM94679.1"/>
    </source>
</evidence>
<evidence type="ECO:0000313" key="3">
    <source>
        <dbReference type="Proteomes" id="UP000017836"/>
    </source>
</evidence>
<dbReference type="EMBL" id="KI397507">
    <property type="protein sequence ID" value="ERM94679.1"/>
    <property type="molecule type" value="Genomic_DNA"/>
</dbReference>
<gene>
    <name evidence="2" type="ORF">AMTR_s00011p00227190</name>
</gene>
<dbReference type="AlphaFoldDB" id="W1NHM2"/>
<organism evidence="2 3">
    <name type="scientific">Amborella trichopoda</name>
    <dbReference type="NCBI Taxonomy" id="13333"/>
    <lineage>
        <taxon>Eukaryota</taxon>
        <taxon>Viridiplantae</taxon>
        <taxon>Streptophyta</taxon>
        <taxon>Embryophyta</taxon>
        <taxon>Tracheophyta</taxon>
        <taxon>Spermatophyta</taxon>
        <taxon>Magnoliopsida</taxon>
        <taxon>Amborellales</taxon>
        <taxon>Amborellaceae</taxon>
        <taxon>Amborella</taxon>
    </lineage>
</organism>
<sequence length="81" mass="8934">MAQSEGGGKLEEARGGTKRSHYRVGGPNNLAMSTERITITETQRLPPLISQNSAAIEALPDNVVKRTFLNRNRISHDVTFK</sequence>
<proteinExistence type="predicted"/>
<dbReference type="HOGENOM" id="CLU_2577028_0_0_1"/>
<protein>
    <submittedName>
        <fullName evidence="2">Uncharacterized protein</fullName>
    </submittedName>
</protein>
<accession>W1NHM2</accession>
<reference evidence="3" key="1">
    <citation type="journal article" date="2013" name="Science">
        <title>The Amborella genome and the evolution of flowering plants.</title>
        <authorList>
            <consortium name="Amborella Genome Project"/>
        </authorList>
    </citation>
    <scope>NUCLEOTIDE SEQUENCE [LARGE SCALE GENOMIC DNA]</scope>
</reference>
<name>W1NHM2_AMBTC</name>
<dbReference type="Gramene" id="ERM94679">
    <property type="protein sequence ID" value="ERM94679"/>
    <property type="gene ID" value="AMTR_s00011p00227190"/>
</dbReference>
<keyword evidence="3" id="KW-1185">Reference proteome</keyword>